<evidence type="ECO:0000313" key="3">
    <source>
        <dbReference type="Proteomes" id="UP001165565"/>
    </source>
</evidence>
<dbReference type="Pfam" id="PF01381">
    <property type="entry name" value="HTH_3"/>
    <property type="match status" value="1"/>
</dbReference>
<proteinExistence type="predicted"/>
<comment type="caution">
    <text evidence="2">The sequence shown here is derived from an EMBL/GenBank/DDBJ whole genome shotgun (WGS) entry which is preliminary data.</text>
</comment>
<dbReference type="SUPFAM" id="SSF47413">
    <property type="entry name" value="lambda repressor-like DNA-binding domains"/>
    <property type="match status" value="1"/>
</dbReference>
<dbReference type="InterPro" id="IPR001387">
    <property type="entry name" value="Cro/C1-type_HTH"/>
</dbReference>
<dbReference type="AlphaFoldDB" id="A0AA41ZAD3"/>
<accession>A0AA41ZAD3</accession>
<dbReference type="PROSITE" id="PS50943">
    <property type="entry name" value="HTH_CROC1"/>
    <property type="match status" value="1"/>
</dbReference>
<dbReference type="EMBL" id="JANFAV010000017">
    <property type="protein sequence ID" value="MCW6536940.1"/>
    <property type="molecule type" value="Genomic_DNA"/>
</dbReference>
<evidence type="ECO:0000259" key="1">
    <source>
        <dbReference type="PROSITE" id="PS50943"/>
    </source>
</evidence>
<reference evidence="2" key="1">
    <citation type="submission" date="2022-06" db="EMBL/GenBank/DDBJ databases">
        <title>Sphingomonas sp. nov. isolated from rhizosphere soil of tomato.</title>
        <authorList>
            <person name="Dong H."/>
            <person name="Gao R."/>
        </authorList>
    </citation>
    <scope>NUCLEOTIDE SEQUENCE</scope>
    <source>
        <strain evidence="2">MMSM24</strain>
    </source>
</reference>
<gene>
    <name evidence="2" type="ORF">NEE01_19350</name>
</gene>
<dbReference type="CDD" id="cd00093">
    <property type="entry name" value="HTH_XRE"/>
    <property type="match status" value="1"/>
</dbReference>
<dbReference type="RefSeq" id="WP_265270770.1">
    <property type="nucleotide sequence ID" value="NZ_JANFAV010000017.1"/>
</dbReference>
<dbReference type="Proteomes" id="UP001165565">
    <property type="component" value="Unassembled WGS sequence"/>
</dbReference>
<evidence type="ECO:0000313" key="2">
    <source>
        <dbReference type="EMBL" id="MCW6536940.1"/>
    </source>
</evidence>
<dbReference type="GO" id="GO:0003677">
    <property type="term" value="F:DNA binding"/>
    <property type="evidence" value="ECO:0007669"/>
    <property type="project" value="InterPro"/>
</dbReference>
<protein>
    <submittedName>
        <fullName evidence="2">Helix-turn-helix domain-containing protein</fullName>
    </submittedName>
</protein>
<sequence length="82" mass="8814">MAQLIRTPKQLGVVIRNAHARSGLTQQALADLVGTGQKTVSRIENGHDGTRMDTLFAIIAALDMDLQLGPRSKGGKDISEIF</sequence>
<dbReference type="Gene3D" id="1.10.260.40">
    <property type="entry name" value="lambda repressor-like DNA-binding domains"/>
    <property type="match status" value="1"/>
</dbReference>
<feature type="domain" description="HTH cro/C1-type" evidence="1">
    <location>
        <begin position="15"/>
        <end position="69"/>
    </location>
</feature>
<organism evidence="2 3">
    <name type="scientific">Sphingomonas lycopersici</name>
    <dbReference type="NCBI Taxonomy" id="2951807"/>
    <lineage>
        <taxon>Bacteria</taxon>
        <taxon>Pseudomonadati</taxon>
        <taxon>Pseudomonadota</taxon>
        <taxon>Alphaproteobacteria</taxon>
        <taxon>Sphingomonadales</taxon>
        <taxon>Sphingomonadaceae</taxon>
        <taxon>Sphingomonas</taxon>
    </lineage>
</organism>
<name>A0AA41ZAD3_9SPHN</name>
<keyword evidence="3" id="KW-1185">Reference proteome</keyword>
<dbReference type="SMART" id="SM00530">
    <property type="entry name" value="HTH_XRE"/>
    <property type="match status" value="1"/>
</dbReference>
<dbReference type="InterPro" id="IPR010982">
    <property type="entry name" value="Lambda_DNA-bd_dom_sf"/>
</dbReference>